<evidence type="ECO:0000313" key="2">
    <source>
        <dbReference type="EnsemblPlants" id="KQL23643"/>
    </source>
</evidence>
<dbReference type="EMBL" id="AGNK02000894">
    <property type="status" value="NOT_ANNOTATED_CDS"/>
    <property type="molecule type" value="Genomic_DNA"/>
</dbReference>
<keyword evidence="1" id="KW-0812">Transmembrane</keyword>
<feature type="transmembrane region" description="Helical" evidence="1">
    <location>
        <begin position="42"/>
        <end position="62"/>
    </location>
</feature>
<proteinExistence type="predicted"/>
<keyword evidence="1" id="KW-1133">Transmembrane helix</keyword>
<dbReference type="HOGENOM" id="CLU_2744823_0_0_1"/>
<evidence type="ECO:0000256" key="1">
    <source>
        <dbReference type="SAM" id="Phobius"/>
    </source>
</evidence>
<evidence type="ECO:0000313" key="3">
    <source>
        <dbReference type="Proteomes" id="UP000004995"/>
    </source>
</evidence>
<reference evidence="2" key="2">
    <citation type="submission" date="2018-08" db="UniProtKB">
        <authorList>
            <consortium name="EnsemblPlants"/>
        </authorList>
    </citation>
    <scope>IDENTIFICATION</scope>
    <source>
        <strain evidence="2">Yugu1</strain>
    </source>
</reference>
<accession>K4A460</accession>
<dbReference type="Gramene" id="KQL23643">
    <property type="protein sequence ID" value="KQL23643"/>
    <property type="gene ID" value="SETIT_033664mg"/>
</dbReference>
<keyword evidence="3" id="KW-1185">Reference proteome</keyword>
<name>K4A460_SETIT</name>
<reference evidence="3" key="1">
    <citation type="journal article" date="2012" name="Nat. Biotechnol.">
        <title>Reference genome sequence of the model plant Setaria.</title>
        <authorList>
            <person name="Bennetzen J.L."/>
            <person name="Schmutz J."/>
            <person name="Wang H."/>
            <person name="Percifield R."/>
            <person name="Hawkins J."/>
            <person name="Pontaroli A.C."/>
            <person name="Estep M."/>
            <person name="Feng L."/>
            <person name="Vaughn J.N."/>
            <person name="Grimwood J."/>
            <person name="Jenkins J."/>
            <person name="Barry K."/>
            <person name="Lindquist E."/>
            <person name="Hellsten U."/>
            <person name="Deshpande S."/>
            <person name="Wang X."/>
            <person name="Wu X."/>
            <person name="Mitros T."/>
            <person name="Triplett J."/>
            <person name="Yang X."/>
            <person name="Ye C.Y."/>
            <person name="Mauro-Herrera M."/>
            <person name="Wang L."/>
            <person name="Li P."/>
            <person name="Sharma M."/>
            <person name="Sharma R."/>
            <person name="Ronald P.C."/>
            <person name="Panaud O."/>
            <person name="Kellogg E.A."/>
            <person name="Brutnell T.P."/>
            <person name="Doust A.N."/>
            <person name="Tuskan G.A."/>
            <person name="Rokhsar D."/>
            <person name="Devos K.M."/>
        </authorList>
    </citation>
    <scope>NUCLEOTIDE SEQUENCE [LARGE SCALE GENOMIC DNA]</scope>
    <source>
        <strain evidence="3">cv. Yugu1</strain>
    </source>
</reference>
<protein>
    <submittedName>
        <fullName evidence="2">Uncharacterized protein</fullName>
    </submittedName>
</protein>
<dbReference type="EnsemblPlants" id="KQL23643">
    <property type="protein sequence ID" value="KQL23643"/>
    <property type="gene ID" value="SETIT_033664mg"/>
</dbReference>
<organism evidence="2 3">
    <name type="scientific">Setaria italica</name>
    <name type="common">Foxtail millet</name>
    <name type="synonym">Panicum italicum</name>
    <dbReference type="NCBI Taxonomy" id="4555"/>
    <lineage>
        <taxon>Eukaryota</taxon>
        <taxon>Viridiplantae</taxon>
        <taxon>Streptophyta</taxon>
        <taxon>Embryophyta</taxon>
        <taxon>Tracheophyta</taxon>
        <taxon>Spermatophyta</taxon>
        <taxon>Magnoliopsida</taxon>
        <taxon>Liliopsida</taxon>
        <taxon>Poales</taxon>
        <taxon>Poaceae</taxon>
        <taxon>PACMAD clade</taxon>
        <taxon>Panicoideae</taxon>
        <taxon>Panicodae</taxon>
        <taxon>Paniceae</taxon>
        <taxon>Cenchrinae</taxon>
        <taxon>Setaria</taxon>
    </lineage>
</organism>
<keyword evidence="1" id="KW-0472">Membrane</keyword>
<dbReference type="AlphaFoldDB" id="K4A460"/>
<sequence length="71" mass="8051">MHSKREQNMVVMLQPVVTCYPLLRLTRSFLLPDMIEAPSSSLAFIILCPLFHGLVSYLLVLATGHRLSFHP</sequence>
<dbReference type="Proteomes" id="UP000004995">
    <property type="component" value="Unassembled WGS sequence"/>
</dbReference>
<dbReference type="InParanoid" id="K4A460"/>